<dbReference type="InterPro" id="IPR002104">
    <property type="entry name" value="Integrase_catalytic"/>
</dbReference>
<evidence type="ECO:0000313" key="8">
    <source>
        <dbReference type="Proteomes" id="UP000004926"/>
    </source>
</evidence>
<dbReference type="PANTHER" id="PTHR30349">
    <property type="entry name" value="PHAGE INTEGRASE-RELATED"/>
    <property type="match status" value="1"/>
</dbReference>
<dbReference type="Pfam" id="PF14657">
    <property type="entry name" value="Arm-DNA-bind_4"/>
    <property type="match status" value="1"/>
</dbReference>
<evidence type="ECO:0000259" key="6">
    <source>
        <dbReference type="PROSITE" id="PS51900"/>
    </source>
</evidence>
<dbReference type="eggNOG" id="COG0582">
    <property type="taxonomic scope" value="Bacteria"/>
</dbReference>
<dbReference type="Proteomes" id="UP000004926">
    <property type="component" value="Chromosome"/>
</dbReference>
<dbReference type="EMBL" id="CM001439">
    <property type="protein sequence ID" value="EHR48713.1"/>
    <property type="molecule type" value="Genomic_DNA"/>
</dbReference>
<evidence type="ECO:0000256" key="2">
    <source>
        <dbReference type="ARBA" id="ARBA00023125"/>
    </source>
</evidence>
<keyword evidence="8" id="KW-1185">Reference proteome</keyword>
<dbReference type="InterPro" id="IPR004107">
    <property type="entry name" value="Integrase_SAM-like_N"/>
</dbReference>
<dbReference type="PROSITE" id="PS51900">
    <property type="entry name" value="CB"/>
    <property type="match status" value="1"/>
</dbReference>
<dbReference type="Pfam" id="PF00589">
    <property type="entry name" value="Phage_integrase"/>
    <property type="match status" value="1"/>
</dbReference>
<name>H5X2B7_9PSEU</name>
<dbReference type="Gene3D" id="1.10.443.10">
    <property type="entry name" value="Intergrase catalytic core"/>
    <property type="match status" value="1"/>
</dbReference>
<evidence type="ECO:0000256" key="1">
    <source>
        <dbReference type="ARBA" id="ARBA00022908"/>
    </source>
</evidence>
<proteinExistence type="predicted"/>
<reference evidence="7 8" key="1">
    <citation type="journal article" date="2012" name="Stand. Genomic Sci.">
        <title>Genome sequence of the ocean sediment bacterium Saccharomonospora marina type strain (XMU15(T)).</title>
        <authorList>
            <person name="Klenk H.P."/>
            <person name="Lu M."/>
            <person name="Lucas S."/>
            <person name="Lapidus A."/>
            <person name="Copeland A."/>
            <person name="Pitluck S."/>
            <person name="Goodwin L.A."/>
            <person name="Han C."/>
            <person name="Tapia R."/>
            <person name="Brambilla E.M."/>
            <person name="Potter G."/>
            <person name="Land M."/>
            <person name="Ivanova N."/>
            <person name="Rohde M."/>
            <person name="Goker M."/>
            <person name="Detter J.C."/>
            <person name="Li W.J."/>
            <person name="Kyrpides N.C."/>
            <person name="Woyke T."/>
        </authorList>
    </citation>
    <scope>NUCLEOTIDE SEQUENCE [LARGE SCALE GENOMIC DNA]</scope>
    <source>
        <strain evidence="7 8">XMU15</strain>
    </source>
</reference>
<dbReference type="InterPro" id="IPR013762">
    <property type="entry name" value="Integrase-like_cat_sf"/>
</dbReference>
<dbReference type="HOGENOM" id="CLU_027562_17_1_11"/>
<dbReference type="GO" id="GO:0015074">
    <property type="term" value="P:DNA integration"/>
    <property type="evidence" value="ECO:0007669"/>
    <property type="project" value="UniProtKB-KW"/>
</dbReference>
<feature type="domain" description="Tyr recombinase" evidence="5">
    <location>
        <begin position="179"/>
        <end position="401"/>
    </location>
</feature>
<keyword evidence="1" id="KW-0229">DNA integration</keyword>
<dbReference type="GO" id="GO:0003677">
    <property type="term" value="F:DNA binding"/>
    <property type="evidence" value="ECO:0007669"/>
    <property type="project" value="UniProtKB-UniRule"/>
</dbReference>
<evidence type="ECO:0000313" key="7">
    <source>
        <dbReference type="EMBL" id="EHR48713.1"/>
    </source>
</evidence>
<sequence>MADPIKKITLRDGTVRYRFVVDIGRDPETGRRQQKTFTFDTKREARAEYDKIRHQLNEGNYIRPTSITVSEYLNGWLEGAARDLRDSSKRSYQDALRPVHERLGSMPIQKVSKADIERMVTWMEASGRRRGGKPGTGLGPRSVRLTLGRLAAAFEMAVLEGLLPRNVAKLVKPPKYAPAPRSTWSAEEVRKFLDKAKADRLHAGWRLSLYGLRRGEVLGLRWQEDIGFGSFGEPCRAHKKPWCIDCYGAGSTYKPATIRVQQARVLVEGTTQIVPPKSRNGFRTLPLDVTAASALHNLKVTQNAERLAAGKAYTNSGYVVVDELGEPVHPEWYSDEFGRLAKRAGVKRIVLHEGRHTALSLMEKAGVPISIVSKWAGHYDTAFTYSTYVHATEEDLQTGTDALGKIYKNT</sequence>
<dbReference type="Pfam" id="PF14659">
    <property type="entry name" value="Phage_int_SAM_3"/>
    <property type="match status" value="1"/>
</dbReference>
<keyword evidence="2 4" id="KW-0238">DNA-binding</keyword>
<dbReference type="SUPFAM" id="SSF56349">
    <property type="entry name" value="DNA breaking-rejoining enzymes"/>
    <property type="match status" value="1"/>
</dbReference>
<evidence type="ECO:0000259" key="5">
    <source>
        <dbReference type="PROSITE" id="PS51898"/>
    </source>
</evidence>
<dbReference type="AlphaFoldDB" id="H5X2B7"/>
<dbReference type="RefSeq" id="WP_009152104.1">
    <property type="nucleotide sequence ID" value="NZ_CM001439.1"/>
</dbReference>
<dbReference type="InterPro" id="IPR044068">
    <property type="entry name" value="CB"/>
</dbReference>
<dbReference type="PROSITE" id="PS51898">
    <property type="entry name" value="TYR_RECOMBINASE"/>
    <property type="match status" value="1"/>
</dbReference>
<dbReference type="STRING" id="882083.SacmaDRAFT_0409"/>
<feature type="domain" description="Core-binding (CB)" evidence="6">
    <location>
        <begin position="67"/>
        <end position="158"/>
    </location>
</feature>
<dbReference type="InterPro" id="IPR028259">
    <property type="entry name" value="AP2-like_int_N"/>
</dbReference>
<accession>H5X2B7</accession>
<protein>
    <submittedName>
        <fullName evidence="7">Site-specific recombinase XerD</fullName>
    </submittedName>
</protein>
<dbReference type="Gene3D" id="1.10.150.130">
    <property type="match status" value="1"/>
</dbReference>
<keyword evidence="3" id="KW-0233">DNA recombination</keyword>
<dbReference type="CDD" id="cd01189">
    <property type="entry name" value="INT_ICEBs1_C_like"/>
    <property type="match status" value="1"/>
</dbReference>
<evidence type="ECO:0000256" key="3">
    <source>
        <dbReference type="ARBA" id="ARBA00023172"/>
    </source>
</evidence>
<evidence type="ECO:0000256" key="4">
    <source>
        <dbReference type="PROSITE-ProRule" id="PRU01248"/>
    </source>
</evidence>
<dbReference type="OrthoDB" id="4326943at2"/>
<dbReference type="InterPro" id="IPR050090">
    <property type="entry name" value="Tyrosine_recombinase_XerCD"/>
</dbReference>
<gene>
    <name evidence="7" type="ORF">SacmaDRAFT_0409</name>
</gene>
<dbReference type="InterPro" id="IPR010998">
    <property type="entry name" value="Integrase_recombinase_N"/>
</dbReference>
<dbReference type="PANTHER" id="PTHR30349:SF91">
    <property type="entry name" value="INTA PROTEIN"/>
    <property type="match status" value="1"/>
</dbReference>
<organism evidence="7 8">
    <name type="scientific">Saccharomonospora marina XMU15</name>
    <dbReference type="NCBI Taxonomy" id="882083"/>
    <lineage>
        <taxon>Bacteria</taxon>
        <taxon>Bacillati</taxon>
        <taxon>Actinomycetota</taxon>
        <taxon>Actinomycetes</taxon>
        <taxon>Pseudonocardiales</taxon>
        <taxon>Pseudonocardiaceae</taxon>
        <taxon>Saccharomonospora</taxon>
    </lineage>
</organism>
<dbReference type="InterPro" id="IPR011010">
    <property type="entry name" value="DNA_brk_join_enz"/>
</dbReference>
<dbReference type="GO" id="GO:0006310">
    <property type="term" value="P:DNA recombination"/>
    <property type="evidence" value="ECO:0007669"/>
    <property type="project" value="UniProtKB-KW"/>
</dbReference>